<protein>
    <recommendedName>
        <fullName evidence="3">DUF2283 domain-containing protein</fullName>
    </recommendedName>
</protein>
<evidence type="ECO:0008006" key="3">
    <source>
        <dbReference type="Google" id="ProtNLM"/>
    </source>
</evidence>
<dbReference type="RefSeq" id="WP_311158941.1">
    <property type="nucleotide sequence ID" value="NZ_JAVQLW010000001.1"/>
</dbReference>
<name>A0ABU2HNY6_9RHOB</name>
<proteinExistence type="predicted"/>
<sequence>MPIIGDYDPAEDRIELIWRGTEDAPVPLVEIEHADDGSALIRMDGEAMARVLNGAGLRAEDILLRRVPALG</sequence>
<gene>
    <name evidence="1" type="ORF">RGQ15_04035</name>
</gene>
<dbReference type="EMBL" id="JAVQLW010000001">
    <property type="protein sequence ID" value="MDS9466752.1"/>
    <property type="molecule type" value="Genomic_DNA"/>
</dbReference>
<comment type="caution">
    <text evidence="1">The sequence shown here is derived from an EMBL/GenBank/DDBJ whole genome shotgun (WGS) entry which is preliminary data.</text>
</comment>
<keyword evidence="2" id="KW-1185">Reference proteome</keyword>
<accession>A0ABU2HNY6</accession>
<evidence type="ECO:0000313" key="1">
    <source>
        <dbReference type="EMBL" id="MDS9466752.1"/>
    </source>
</evidence>
<organism evidence="1 2">
    <name type="scientific">Paracoccus aurantius</name>
    <dbReference type="NCBI Taxonomy" id="3073814"/>
    <lineage>
        <taxon>Bacteria</taxon>
        <taxon>Pseudomonadati</taxon>
        <taxon>Pseudomonadota</taxon>
        <taxon>Alphaproteobacteria</taxon>
        <taxon>Rhodobacterales</taxon>
        <taxon>Paracoccaceae</taxon>
        <taxon>Paracoccus</taxon>
    </lineage>
</organism>
<dbReference type="Proteomes" id="UP001269144">
    <property type="component" value="Unassembled WGS sequence"/>
</dbReference>
<reference evidence="2" key="1">
    <citation type="submission" date="2023-07" db="EMBL/GenBank/DDBJ databases">
        <title>Paracoccus sp. MBLB3053 whole genome sequence.</title>
        <authorList>
            <person name="Hwang C.Y."/>
            <person name="Cho E.-S."/>
            <person name="Seo M.-J."/>
        </authorList>
    </citation>
    <scope>NUCLEOTIDE SEQUENCE [LARGE SCALE GENOMIC DNA]</scope>
    <source>
        <strain evidence="2">MBLB3053</strain>
    </source>
</reference>
<evidence type="ECO:0000313" key="2">
    <source>
        <dbReference type="Proteomes" id="UP001269144"/>
    </source>
</evidence>